<dbReference type="EMBL" id="CP043494">
    <property type="protein sequence ID" value="WNG48638.1"/>
    <property type="molecule type" value="Genomic_DNA"/>
</dbReference>
<evidence type="ECO:0000259" key="1">
    <source>
        <dbReference type="Pfam" id="PF15579"/>
    </source>
</evidence>
<organism evidence="2 3">
    <name type="scientific">Archangium minus</name>
    <dbReference type="NCBI Taxonomy" id="83450"/>
    <lineage>
        <taxon>Bacteria</taxon>
        <taxon>Pseudomonadati</taxon>
        <taxon>Myxococcota</taxon>
        <taxon>Myxococcia</taxon>
        <taxon>Myxococcales</taxon>
        <taxon>Cystobacterineae</taxon>
        <taxon>Archangiaceae</taxon>
        <taxon>Archangium</taxon>
    </lineage>
</organism>
<evidence type="ECO:0000313" key="3">
    <source>
        <dbReference type="Proteomes" id="UP001611383"/>
    </source>
</evidence>
<name>A0ABY9WZS3_9BACT</name>
<keyword evidence="3" id="KW-1185">Reference proteome</keyword>
<protein>
    <recommendedName>
        <fullName evidence="1">Immunity protein 52 domain-containing protein</fullName>
    </recommendedName>
</protein>
<dbReference type="RefSeq" id="WP_395806286.1">
    <property type="nucleotide sequence ID" value="NZ_CP043494.1"/>
</dbReference>
<accession>A0ABY9WZS3</accession>
<evidence type="ECO:0000313" key="2">
    <source>
        <dbReference type="EMBL" id="WNG48638.1"/>
    </source>
</evidence>
<sequence length="238" mass="26664">MSDVYYAAAYWGGRRESAEECAQRAATFFSLLSGCHSDYGRWYEKASSRKKALQLHFEPTRETFVRFFSEKKYQSGDDGFSFSAWTGHPGNQGGMVLLGCGEGGERVTNLAQLYFPSEPPGINELVRLPVLSRVVRAMVLAWEPDWAVVTPRSFREQVSETELPGTFVGWLTYYSRQWGEVPTLPEPVQVELVEDKGSLVVLTPEQLEAANANHLVLGRRVQQVLAEAGLLRRVGERG</sequence>
<dbReference type="Pfam" id="PF15579">
    <property type="entry name" value="Imm52"/>
    <property type="match status" value="1"/>
</dbReference>
<feature type="domain" description="Immunity protein 52" evidence="1">
    <location>
        <begin position="3"/>
        <end position="232"/>
    </location>
</feature>
<gene>
    <name evidence="2" type="ORF">F0U60_34390</name>
</gene>
<reference evidence="2 3" key="1">
    <citation type="submission" date="2019-08" db="EMBL/GenBank/DDBJ databases">
        <title>Archangium and Cystobacter genomes.</title>
        <authorList>
            <person name="Chen I.-C.K."/>
            <person name="Wielgoss S."/>
        </authorList>
    </citation>
    <scope>NUCLEOTIDE SEQUENCE [LARGE SCALE GENOMIC DNA]</scope>
    <source>
        <strain evidence="2 3">Cbm 6</strain>
    </source>
</reference>
<dbReference type="Proteomes" id="UP001611383">
    <property type="component" value="Chromosome"/>
</dbReference>
<proteinExistence type="predicted"/>
<dbReference type="InterPro" id="IPR028969">
    <property type="entry name" value="Imm52"/>
</dbReference>